<sequence>MSSIETEVIRMGDVGAAIELLDNSFSEGKEEQTGRAIVILREIFESRYKSLRRGLYGGEQNG</sequence>
<dbReference type="AlphaFoldDB" id="A0A6I2QZG6"/>
<organism evidence="1 2">
    <name type="scientific">Flavonifractor plautii</name>
    <name type="common">Fusobacterium plautii</name>
    <dbReference type="NCBI Taxonomy" id="292800"/>
    <lineage>
        <taxon>Bacteria</taxon>
        <taxon>Bacillati</taxon>
        <taxon>Bacillota</taxon>
        <taxon>Clostridia</taxon>
        <taxon>Eubacteriales</taxon>
        <taxon>Oscillospiraceae</taxon>
        <taxon>Flavonifractor</taxon>
    </lineage>
</organism>
<dbReference type="RefSeq" id="WP_172697420.1">
    <property type="nucleotide sequence ID" value="NZ_CAXUMB010000001.1"/>
</dbReference>
<gene>
    <name evidence="1" type="ORF">GKE97_05950</name>
</gene>
<protein>
    <submittedName>
        <fullName evidence="1">Uncharacterized protein</fullName>
    </submittedName>
</protein>
<name>A0A6I2QZG6_FLAPL</name>
<dbReference type="Proteomes" id="UP000434475">
    <property type="component" value="Unassembled WGS sequence"/>
</dbReference>
<accession>A0A6I2QZG6</accession>
<evidence type="ECO:0000313" key="1">
    <source>
        <dbReference type="EMBL" id="MSB19059.1"/>
    </source>
</evidence>
<reference evidence="1 2" key="1">
    <citation type="journal article" date="2019" name="Nat. Med.">
        <title>A library of human gut bacterial isolates paired with longitudinal multiomics data enables mechanistic microbiome research.</title>
        <authorList>
            <person name="Poyet M."/>
            <person name="Groussin M."/>
            <person name="Gibbons S.M."/>
            <person name="Avila-Pacheco J."/>
            <person name="Jiang X."/>
            <person name="Kearney S.M."/>
            <person name="Perrotta A.R."/>
            <person name="Berdy B."/>
            <person name="Zhao S."/>
            <person name="Lieberman T.D."/>
            <person name="Swanson P.K."/>
            <person name="Smith M."/>
            <person name="Roesemann S."/>
            <person name="Alexander J.E."/>
            <person name="Rich S.A."/>
            <person name="Livny J."/>
            <person name="Vlamakis H."/>
            <person name="Clish C."/>
            <person name="Bullock K."/>
            <person name="Deik A."/>
            <person name="Scott J."/>
            <person name="Pierce K.A."/>
            <person name="Xavier R.J."/>
            <person name="Alm E.J."/>
        </authorList>
    </citation>
    <scope>NUCLEOTIDE SEQUENCE [LARGE SCALE GENOMIC DNA]</scope>
    <source>
        <strain evidence="1 2">BIOML-A2</strain>
    </source>
</reference>
<evidence type="ECO:0000313" key="2">
    <source>
        <dbReference type="Proteomes" id="UP000434475"/>
    </source>
</evidence>
<proteinExistence type="predicted"/>
<dbReference type="EMBL" id="WKPR01000004">
    <property type="protein sequence ID" value="MSB19059.1"/>
    <property type="molecule type" value="Genomic_DNA"/>
</dbReference>
<comment type="caution">
    <text evidence="1">The sequence shown here is derived from an EMBL/GenBank/DDBJ whole genome shotgun (WGS) entry which is preliminary data.</text>
</comment>